<dbReference type="EMBL" id="CP041242">
    <property type="protein sequence ID" value="QDH71208.1"/>
    <property type="molecule type" value="Genomic_DNA"/>
</dbReference>
<proteinExistence type="predicted"/>
<reference evidence="2 3" key="1">
    <citation type="submission" date="2019-06" db="EMBL/GenBank/DDBJ databases">
        <title>Lysobacter alkalisoli sp. nov. isolated from saline-alkali soil.</title>
        <authorList>
            <person name="Sun J.-Q."/>
            <person name="Xu L."/>
        </authorList>
    </citation>
    <scope>NUCLEOTIDE SEQUENCE [LARGE SCALE GENOMIC DNA]</scope>
    <source>
        <strain evidence="2 3">SJ-36</strain>
    </source>
</reference>
<sequence length="92" mass="10222">MNASLEPLQARSAQSRRRGTRWLYLGAAICIFAWLALGVGIAMDVGRTALIVLTTSVALSTEGMIWLTALVLGVNVYNARRHLWNALRKRLR</sequence>
<keyword evidence="1" id="KW-0472">Membrane</keyword>
<evidence type="ECO:0000313" key="3">
    <source>
        <dbReference type="Proteomes" id="UP000317199"/>
    </source>
</evidence>
<dbReference type="KEGG" id="lyj:FKV23_14740"/>
<keyword evidence="1" id="KW-0812">Transmembrane</keyword>
<feature type="transmembrane region" description="Helical" evidence="1">
    <location>
        <begin position="21"/>
        <end position="43"/>
    </location>
</feature>
<dbReference type="Proteomes" id="UP000317199">
    <property type="component" value="Chromosome"/>
</dbReference>
<evidence type="ECO:0000313" key="2">
    <source>
        <dbReference type="EMBL" id="QDH71208.1"/>
    </source>
</evidence>
<organism evidence="2 3">
    <name type="scientific">Marilutibacter alkalisoli</name>
    <dbReference type="NCBI Taxonomy" id="2591633"/>
    <lineage>
        <taxon>Bacteria</taxon>
        <taxon>Pseudomonadati</taxon>
        <taxon>Pseudomonadota</taxon>
        <taxon>Gammaproteobacteria</taxon>
        <taxon>Lysobacterales</taxon>
        <taxon>Lysobacteraceae</taxon>
        <taxon>Marilutibacter</taxon>
    </lineage>
</organism>
<keyword evidence="3" id="KW-1185">Reference proteome</keyword>
<feature type="transmembrane region" description="Helical" evidence="1">
    <location>
        <begin position="63"/>
        <end position="80"/>
    </location>
</feature>
<dbReference type="RefSeq" id="WP_141624540.1">
    <property type="nucleotide sequence ID" value="NZ_CP041242.1"/>
</dbReference>
<gene>
    <name evidence="2" type="ORF">FKV23_14740</name>
</gene>
<evidence type="ECO:0000256" key="1">
    <source>
        <dbReference type="SAM" id="Phobius"/>
    </source>
</evidence>
<dbReference type="AlphaFoldDB" id="A0A514BUX9"/>
<dbReference type="OrthoDB" id="6027932at2"/>
<keyword evidence="1" id="KW-1133">Transmembrane helix</keyword>
<accession>A0A514BUX9</accession>
<name>A0A514BUX9_9GAMM</name>
<protein>
    <submittedName>
        <fullName evidence="2">Uncharacterized protein</fullName>
    </submittedName>
</protein>